<gene>
    <name evidence="1" type="ORF">NDU88_003780</name>
</gene>
<protein>
    <submittedName>
        <fullName evidence="1">Uncharacterized protein</fullName>
    </submittedName>
</protein>
<evidence type="ECO:0000313" key="2">
    <source>
        <dbReference type="Proteomes" id="UP001066276"/>
    </source>
</evidence>
<reference evidence="1" key="1">
    <citation type="journal article" date="2022" name="bioRxiv">
        <title>Sequencing and chromosome-scale assembly of the giantPleurodeles waltlgenome.</title>
        <authorList>
            <person name="Brown T."/>
            <person name="Elewa A."/>
            <person name="Iarovenko S."/>
            <person name="Subramanian E."/>
            <person name="Araus A.J."/>
            <person name="Petzold A."/>
            <person name="Susuki M."/>
            <person name="Suzuki K.-i.T."/>
            <person name="Hayashi T."/>
            <person name="Toyoda A."/>
            <person name="Oliveira C."/>
            <person name="Osipova E."/>
            <person name="Leigh N.D."/>
            <person name="Simon A."/>
            <person name="Yun M.H."/>
        </authorList>
    </citation>
    <scope>NUCLEOTIDE SEQUENCE</scope>
    <source>
        <strain evidence="1">20211129_DDA</strain>
        <tissue evidence="1">Liver</tissue>
    </source>
</reference>
<dbReference type="Proteomes" id="UP001066276">
    <property type="component" value="Chromosome 1_2"/>
</dbReference>
<name>A0AAV7W5L1_PLEWA</name>
<dbReference type="AlphaFoldDB" id="A0AAV7W5L1"/>
<comment type="caution">
    <text evidence="1">The sequence shown here is derived from an EMBL/GenBank/DDBJ whole genome shotgun (WGS) entry which is preliminary data.</text>
</comment>
<keyword evidence="2" id="KW-1185">Reference proteome</keyword>
<dbReference type="EMBL" id="JANPWB010000002">
    <property type="protein sequence ID" value="KAJ1208394.1"/>
    <property type="molecule type" value="Genomic_DNA"/>
</dbReference>
<proteinExistence type="predicted"/>
<evidence type="ECO:0000313" key="1">
    <source>
        <dbReference type="EMBL" id="KAJ1208394.1"/>
    </source>
</evidence>
<sequence length="112" mass="12054">MGAQGRAHRGRLDGCAAPAGRVEESHWTQWGTAGPGVVEAATACLRSQVVVRGAPSDALRLAQKEEKFYHHLKKQALLAAPGANFTSINADERAEILLLCVIPNFRLPLQIT</sequence>
<accession>A0AAV7W5L1</accession>
<organism evidence="1 2">
    <name type="scientific">Pleurodeles waltl</name>
    <name type="common">Iberian ribbed newt</name>
    <dbReference type="NCBI Taxonomy" id="8319"/>
    <lineage>
        <taxon>Eukaryota</taxon>
        <taxon>Metazoa</taxon>
        <taxon>Chordata</taxon>
        <taxon>Craniata</taxon>
        <taxon>Vertebrata</taxon>
        <taxon>Euteleostomi</taxon>
        <taxon>Amphibia</taxon>
        <taxon>Batrachia</taxon>
        <taxon>Caudata</taxon>
        <taxon>Salamandroidea</taxon>
        <taxon>Salamandridae</taxon>
        <taxon>Pleurodelinae</taxon>
        <taxon>Pleurodeles</taxon>
    </lineage>
</organism>